<accession>A0A8J2QUY2</accession>
<evidence type="ECO:0000313" key="3">
    <source>
        <dbReference type="Proteomes" id="UP000789524"/>
    </source>
</evidence>
<evidence type="ECO:0000313" key="2">
    <source>
        <dbReference type="EMBL" id="CAG9570815.1"/>
    </source>
</evidence>
<dbReference type="EMBL" id="CAKASE010000066">
    <property type="protein sequence ID" value="CAG9570815.1"/>
    <property type="molecule type" value="Genomic_DNA"/>
</dbReference>
<gene>
    <name evidence="2" type="ORF">DCHRY22_LOCUS9481</name>
</gene>
<proteinExistence type="predicted"/>
<feature type="region of interest" description="Disordered" evidence="1">
    <location>
        <begin position="17"/>
        <end position="47"/>
    </location>
</feature>
<dbReference type="AlphaFoldDB" id="A0A8J2QUY2"/>
<reference evidence="2" key="1">
    <citation type="submission" date="2021-09" db="EMBL/GenBank/DDBJ databases">
        <authorList>
            <person name="Martin H S."/>
        </authorList>
    </citation>
    <scope>NUCLEOTIDE SEQUENCE</scope>
</reference>
<protein>
    <submittedName>
        <fullName evidence="2">(African queen) hypothetical protein</fullName>
    </submittedName>
</protein>
<keyword evidence="3" id="KW-1185">Reference proteome</keyword>
<dbReference type="Proteomes" id="UP000789524">
    <property type="component" value="Unassembled WGS sequence"/>
</dbReference>
<name>A0A8J2QUY2_9NEOP</name>
<sequence length="86" mass="9585">MKAILILKWLRVQRRPAGRGRSVGGERRATASDVGDARAVPRPHTPSQPRTLYRTLCRCTLYTLCRSCTSNDTLVNTTSIQTEAVK</sequence>
<organism evidence="2 3">
    <name type="scientific">Danaus chrysippus</name>
    <name type="common">African queen</name>
    <dbReference type="NCBI Taxonomy" id="151541"/>
    <lineage>
        <taxon>Eukaryota</taxon>
        <taxon>Metazoa</taxon>
        <taxon>Ecdysozoa</taxon>
        <taxon>Arthropoda</taxon>
        <taxon>Hexapoda</taxon>
        <taxon>Insecta</taxon>
        <taxon>Pterygota</taxon>
        <taxon>Neoptera</taxon>
        <taxon>Endopterygota</taxon>
        <taxon>Lepidoptera</taxon>
        <taxon>Glossata</taxon>
        <taxon>Ditrysia</taxon>
        <taxon>Papilionoidea</taxon>
        <taxon>Nymphalidae</taxon>
        <taxon>Danainae</taxon>
        <taxon>Danaini</taxon>
        <taxon>Danaina</taxon>
        <taxon>Danaus</taxon>
        <taxon>Anosia</taxon>
    </lineage>
</organism>
<comment type="caution">
    <text evidence="2">The sequence shown here is derived from an EMBL/GenBank/DDBJ whole genome shotgun (WGS) entry which is preliminary data.</text>
</comment>
<evidence type="ECO:0000256" key="1">
    <source>
        <dbReference type="SAM" id="MobiDB-lite"/>
    </source>
</evidence>